<proteinExistence type="predicted"/>
<reference evidence="1" key="1">
    <citation type="submission" date="2023-10" db="EMBL/GenBank/DDBJ databases">
        <authorList>
            <person name="Rodriguez Cubillos JULIANA M."/>
            <person name="De Vega J."/>
        </authorList>
    </citation>
    <scope>NUCLEOTIDE SEQUENCE</scope>
</reference>
<sequence>MLFTDSMLKFNLFHVFTHSTTLHSTLTVHCSNHFSNLSVSVSNTNQDDSFMLSNIINSAGLSPETTLKLTKRLKLKKSDDGPNAVIQLLRNYGFSDSQLSTLVKKHPLVLLSKPENTLLPKIKFFLSIGVSITDLPKFLIGNISFLKRSLEQNIIPRYHIIRSLVRDDKEVVSVFKRLTWNFYNLSMLNDSVPNIEVLRKLGVPQRSISLLVCNFPYVAFTNQSRFVEAVNFVKEMGFDPLKSYFVLALRVIVMMDKEAWESKLKIFERWGWSKDICVSAFQKYPLYMTISEKKIMKIMNFLVKDMGLTPEDIARNPNILNRNVEKTLIPRCAVVKVLKSRGLVKSDLLIGTFLQISEKTFLERCITPFQKDLPLVLAVYVGQKLD</sequence>
<dbReference type="Proteomes" id="UP001177021">
    <property type="component" value="Unassembled WGS sequence"/>
</dbReference>
<protein>
    <submittedName>
        <fullName evidence="1">Uncharacterized protein</fullName>
    </submittedName>
</protein>
<comment type="caution">
    <text evidence="1">The sequence shown here is derived from an EMBL/GenBank/DDBJ whole genome shotgun (WGS) entry which is preliminary data.</text>
</comment>
<evidence type="ECO:0000313" key="1">
    <source>
        <dbReference type="EMBL" id="CAJ2639589.1"/>
    </source>
</evidence>
<accession>A0ACB0J526</accession>
<gene>
    <name evidence="1" type="ORF">MILVUS5_LOCUS9587</name>
</gene>
<evidence type="ECO:0000313" key="2">
    <source>
        <dbReference type="Proteomes" id="UP001177021"/>
    </source>
</evidence>
<organism evidence="1 2">
    <name type="scientific">Trifolium pratense</name>
    <name type="common">Red clover</name>
    <dbReference type="NCBI Taxonomy" id="57577"/>
    <lineage>
        <taxon>Eukaryota</taxon>
        <taxon>Viridiplantae</taxon>
        <taxon>Streptophyta</taxon>
        <taxon>Embryophyta</taxon>
        <taxon>Tracheophyta</taxon>
        <taxon>Spermatophyta</taxon>
        <taxon>Magnoliopsida</taxon>
        <taxon>eudicotyledons</taxon>
        <taxon>Gunneridae</taxon>
        <taxon>Pentapetalae</taxon>
        <taxon>rosids</taxon>
        <taxon>fabids</taxon>
        <taxon>Fabales</taxon>
        <taxon>Fabaceae</taxon>
        <taxon>Papilionoideae</taxon>
        <taxon>50 kb inversion clade</taxon>
        <taxon>NPAAA clade</taxon>
        <taxon>Hologalegina</taxon>
        <taxon>IRL clade</taxon>
        <taxon>Trifolieae</taxon>
        <taxon>Trifolium</taxon>
    </lineage>
</organism>
<name>A0ACB0J526_TRIPR</name>
<dbReference type="EMBL" id="CASHSV030000024">
    <property type="protein sequence ID" value="CAJ2639589.1"/>
    <property type="molecule type" value="Genomic_DNA"/>
</dbReference>
<keyword evidence="2" id="KW-1185">Reference proteome</keyword>